<feature type="compositionally biased region" description="Polar residues" evidence="1">
    <location>
        <begin position="575"/>
        <end position="595"/>
    </location>
</feature>
<gene>
    <name evidence="2" type="ORF">K460DRAFT_407234</name>
</gene>
<evidence type="ECO:0000256" key="1">
    <source>
        <dbReference type="SAM" id="MobiDB-lite"/>
    </source>
</evidence>
<feature type="region of interest" description="Disordered" evidence="1">
    <location>
        <begin position="636"/>
        <end position="669"/>
    </location>
</feature>
<feature type="compositionally biased region" description="Polar residues" evidence="1">
    <location>
        <begin position="636"/>
        <end position="666"/>
    </location>
</feature>
<keyword evidence="3" id="KW-1185">Reference proteome</keyword>
<feature type="region of interest" description="Disordered" evidence="1">
    <location>
        <begin position="481"/>
        <end position="532"/>
    </location>
</feature>
<evidence type="ECO:0000313" key="2">
    <source>
        <dbReference type="EMBL" id="KAF1842851.1"/>
    </source>
</evidence>
<feature type="compositionally biased region" description="Polar residues" evidence="1">
    <location>
        <begin position="415"/>
        <end position="424"/>
    </location>
</feature>
<feature type="compositionally biased region" description="Polar residues" evidence="1">
    <location>
        <begin position="750"/>
        <end position="759"/>
    </location>
</feature>
<accession>A0A9P4GC66</accession>
<feature type="compositionally biased region" description="Low complexity" evidence="1">
    <location>
        <begin position="153"/>
        <end position="162"/>
    </location>
</feature>
<proteinExistence type="predicted"/>
<feature type="compositionally biased region" description="Acidic residues" evidence="1">
    <location>
        <begin position="259"/>
        <end position="270"/>
    </location>
</feature>
<dbReference type="AlphaFoldDB" id="A0A9P4GC66"/>
<feature type="region of interest" description="Disordered" evidence="1">
    <location>
        <begin position="573"/>
        <end position="597"/>
    </location>
</feature>
<feature type="compositionally biased region" description="Polar residues" evidence="1">
    <location>
        <begin position="220"/>
        <end position="242"/>
    </location>
</feature>
<comment type="caution">
    <text evidence="2">The sequence shown here is derived from an EMBL/GenBank/DDBJ whole genome shotgun (WGS) entry which is preliminary data.</text>
</comment>
<feature type="compositionally biased region" description="Polar residues" evidence="1">
    <location>
        <begin position="333"/>
        <end position="366"/>
    </location>
</feature>
<protein>
    <submittedName>
        <fullName evidence="2">Uncharacterized protein</fullName>
    </submittedName>
</protein>
<feature type="region of interest" description="Disordered" evidence="1">
    <location>
        <begin position="681"/>
        <end position="782"/>
    </location>
</feature>
<dbReference type="RefSeq" id="XP_040785414.1">
    <property type="nucleotide sequence ID" value="XM_040937049.1"/>
</dbReference>
<dbReference type="GeneID" id="63854299"/>
<feature type="compositionally biased region" description="Low complexity" evidence="1">
    <location>
        <begin position="170"/>
        <end position="179"/>
    </location>
</feature>
<feature type="compositionally biased region" description="Polar residues" evidence="1">
    <location>
        <begin position="515"/>
        <end position="531"/>
    </location>
</feature>
<dbReference type="OrthoDB" id="5369729at2759"/>
<reference evidence="2" key="1">
    <citation type="submission" date="2020-01" db="EMBL/GenBank/DDBJ databases">
        <authorList>
            <consortium name="DOE Joint Genome Institute"/>
            <person name="Haridas S."/>
            <person name="Albert R."/>
            <person name="Binder M."/>
            <person name="Bloem J."/>
            <person name="Labutti K."/>
            <person name="Salamov A."/>
            <person name="Andreopoulos B."/>
            <person name="Baker S.E."/>
            <person name="Barry K."/>
            <person name="Bills G."/>
            <person name="Bluhm B.H."/>
            <person name="Cannon C."/>
            <person name="Castanera R."/>
            <person name="Culley D.E."/>
            <person name="Daum C."/>
            <person name="Ezra D."/>
            <person name="Gonzalez J.B."/>
            <person name="Henrissat B."/>
            <person name="Kuo A."/>
            <person name="Liang C."/>
            <person name="Lipzen A."/>
            <person name="Lutzoni F."/>
            <person name="Magnuson J."/>
            <person name="Mondo S."/>
            <person name="Nolan M."/>
            <person name="Ohm R."/>
            <person name="Pangilinan J."/>
            <person name="Park H.-J."/>
            <person name="Ramirez L."/>
            <person name="Alfaro M."/>
            <person name="Sun H."/>
            <person name="Tritt A."/>
            <person name="Yoshinaga Y."/>
            <person name="Zwiers L.-H."/>
            <person name="Turgeon B.G."/>
            <person name="Goodwin S.B."/>
            <person name="Spatafora J.W."/>
            <person name="Crous P.W."/>
            <person name="Grigoriev I.V."/>
        </authorList>
    </citation>
    <scope>NUCLEOTIDE SEQUENCE</scope>
    <source>
        <strain evidence="2">CBS 394.84</strain>
    </source>
</reference>
<feature type="compositionally biased region" description="Low complexity" evidence="1">
    <location>
        <begin position="25"/>
        <end position="35"/>
    </location>
</feature>
<feature type="compositionally biased region" description="Low complexity" evidence="1">
    <location>
        <begin position="196"/>
        <end position="217"/>
    </location>
</feature>
<feature type="compositionally biased region" description="Basic and acidic residues" evidence="1">
    <location>
        <begin position="368"/>
        <end position="388"/>
    </location>
</feature>
<feature type="region of interest" description="Disordered" evidence="1">
    <location>
        <begin position="1"/>
        <end position="459"/>
    </location>
</feature>
<evidence type="ECO:0000313" key="3">
    <source>
        <dbReference type="Proteomes" id="UP000800039"/>
    </source>
</evidence>
<feature type="compositionally biased region" description="Low complexity" evidence="1">
    <location>
        <begin position="310"/>
        <end position="331"/>
    </location>
</feature>
<feature type="compositionally biased region" description="Low complexity" evidence="1">
    <location>
        <begin position="52"/>
        <end position="107"/>
    </location>
</feature>
<name>A0A9P4GC66_9PLEO</name>
<feature type="compositionally biased region" description="Low complexity" evidence="1">
    <location>
        <begin position="498"/>
        <end position="509"/>
    </location>
</feature>
<dbReference type="Proteomes" id="UP000800039">
    <property type="component" value="Unassembled WGS sequence"/>
</dbReference>
<dbReference type="EMBL" id="ML976617">
    <property type="protein sequence ID" value="KAF1842851.1"/>
    <property type="molecule type" value="Genomic_DNA"/>
</dbReference>
<organism evidence="2 3">
    <name type="scientific">Cucurbitaria berberidis CBS 394.84</name>
    <dbReference type="NCBI Taxonomy" id="1168544"/>
    <lineage>
        <taxon>Eukaryota</taxon>
        <taxon>Fungi</taxon>
        <taxon>Dikarya</taxon>
        <taxon>Ascomycota</taxon>
        <taxon>Pezizomycotina</taxon>
        <taxon>Dothideomycetes</taxon>
        <taxon>Pleosporomycetidae</taxon>
        <taxon>Pleosporales</taxon>
        <taxon>Pleosporineae</taxon>
        <taxon>Cucurbitariaceae</taxon>
        <taxon>Cucurbitaria</taxon>
    </lineage>
</organism>
<sequence length="858" mass="93036">MRRHFRKSSGEGSKKQHHHHHAERQSSSQTSQTSQPAPPKLQRTSTAPEAPPSLLRLPSTSSTAPSASSRSRRTTNPSTPTAPYSASAATSPSYFSPQPQATPAQSPRSPPPGTRRPPASHSGHGIDNSRGPPVTLLTRGNSDIARRSTQNPADFAFAQQQFVQLGLVPSSGSGSGSSSQKQRSTRRRESVAASDAPQTQQQQPQPQQQQANTPAPAVTRRNSTSSSRPAQPMASSMYQSSKYEPGPRGQLRDPRHDDEDSSSTDGEQTEDLFMKVAADSAPRPRPVDPTARMDRLKSRLARVNGRQSLPSAPSPVYTPSTTPITTRIPTSAEPRSSGQRRASHLPTSSRNIPERSSPSPALSTPRTRPPELSHKASFSSRKDTELSPRDFLAQFQRRPSQPDTLLTPPARTGTYRPSNLNYSSSRDDSRTPHMEPAYETASRADGTESHGSTGPAASVWDELDELKTRIRKIEKMGGKIPATSNAIMSQAAADRPRTANTSATTVSSSPKQQRKSNISPPESAVETQTPTGIRIHPLLREALAKAKHHILPSVYRALEATASEALTLAEMTGSAGPQGTFHSASSILGSTGTSDRQVRRKADNICRSLTELCIAMCDNNKTDLASPALRTSAATVSRRPSVQINGDSPTVRQSIEPESNTISGVSPSRALSRIEARRSSMLAGDVNGSQRDRNQAFDDRETPSRLQRAGTSFHRTRESMNDDEEYDPTLRAPSRAMSDFRSVRSLGENRYSSGRQYTSREPMPELQPSPALQPTPLARRPTVTGVTNENSLLYRDGPRRYDFRESSPAYEKQMSGGLRAQAQFSAARNPNRNSIGGIADLGRSVSLGRRMRGSSTGE</sequence>
<feature type="compositionally biased region" description="Basic and acidic residues" evidence="1">
    <location>
        <begin position="690"/>
        <end position="703"/>
    </location>
</feature>